<evidence type="ECO:0000256" key="1">
    <source>
        <dbReference type="SAM" id="Phobius"/>
    </source>
</evidence>
<keyword evidence="3" id="KW-1185">Reference proteome</keyword>
<proteinExistence type="predicted"/>
<dbReference type="Proteomes" id="UP000037035">
    <property type="component" value="Unassembled WGS sequence"/>
</dbReference>
<sequence>MQMYHSITGKKRELSDEFTRKDKEETNKNELRKITFITQLHSIQTLNFWNQAINIFKYGFQIIRYFRNKFKGSGLGGKMFQIIKTDITSLFCTIFLYSCLYSIFLLSYSYCFILILKQYRTFVTLLKNFSSYPQIQVHVHEKCWGLIYFCKGLGTLVQSFRRYVHHIFWNSKRLLQNMAKTLGLMVYVPLGEPIQRLCAPNLCLIYETQNEGGELLNQMMRLVREKPSHRETKHLLRFEPCDSHSETLNLTPLVKLHLSIIQRGNEPSTFYDIKGDIKDIIQDNQLKIEQPSTALREYCCKNIIQSLCKHKWKEFNMGFPSWGIIFSLPTFVHSPVSNLSS</sequence>
<accession>A0A0L6UPT0</accession>
<keyword evidence="1" id="KW-0472">Membrane</keyword>
<keyword evidence="1" id="KW-0812">Transmembrane</keyword>
<gene>
    <name evidence="2" type="ORF">VP01_4526g1</name>
</gene>
<comment type="caution">
    <text evidence="2">The sequence shown here is derived from an EMBL/GenBank/DDBJ whole genome shotgun (WGS) entry which is preliminary data.</text>
</comment>
<keyword evidence="1" id="KW-1133">Transmembrane helix</keyword>
<dbReference type="AlphaFoldDB" id="A0A0L6UPT0"/>
<evidence type="ECO:0000313" key="2">
    <source>
        <dbReference type="EMBL" id="KNZ50252.1"/>
    </source>
</evidence>
<evidence type="ECO:0000313" key="3">
    <source>
        <dbReference type="Proteomes" id="UP000037035"/>
    </source>
</evidence>
<dbReference type="EMBL" id="LAVV01009642">
    <property type="protein sequence ID" value="KNZ50252.1"/>
    <property type="molecule type" value="Genomic_DNA"/>
</dbReference>
<dbReference type="VEuPathDB" id="FungiDB:VP01_4526g1"/>
<organism evidence="2 3">
    <name type="scientific">Puccinia sorghi</name>
    <dbReference type="NCBI Taxonomy" id="27349"/>
    <lineage>
        <taxon>Eukaryota</taxon>
        <taxon>Fungi</taxon>
        <taxon>Dikarya</taxon>
        <taxon>Basidiomycota</taxon>
        <taxon>Pucciniomycotina</taxon>
        <taxon>Pucciniomycetes</taxon>
        <taxon>Pucciniales</taxon>
        <taxon>Pucciniaceae</taxon>
        <taxon>Puccinia</taxon>
    </lineage>
</organism>
<reference evidence="2 3" key="1">
    <citation type="submission" date="2015-08" db="EMBL/GenBank/DDBJ databases">
        <title>Next Generation Sequencing and Analysis of the Genome of Puccinia sorghi L Schw, the Causal Agent of Maize Common Rust.</title>
        <authorList>
            <person name="Rochi L."/>
            <person name="Burguener G."/>
            <person name="Darino M."/>
            <person name="Turjanski A."/>
            <person name="Kreff E."/>
            <person name="Dieguez M.J."/>
            <person name="Sacco F."/>
        </authorList>
    </citation>
    <scope>NUCLEOTIDE SEQUENCE [LARGE SCALE GENOMIC DNA]</scope>
    <source>
        <strain evidence="2 3">RO10H11247</strain>
    </source>
</reference>
<name>A0A0L6UPT0_9BASI</name>
<protein>
    <submittedName>
        <fullName evidence="2">Uncharacterized protein</fullName>
    </submittedName>
</protein>
<feature type="transmembrane region" description="Helical" evidence="1">
    <location>
        <begin position="87"/>
        <end position="110"/>
    </location>
</feature>